<dbReference type="PANTHER" id="PTHR15440:SF0">
    <property type="entry name" value="PROTEIN XRP2"/>
    <property type="match status" value="1"/>
</dbReference>
<feature type="signal peptide" evidence="3">
    <location>
        <begin position="1"/>
        <end position="43"/>
    </location>
</feature>
<evidence type="ECO:0000256" key="1">
    <source>
        <dbReference type="ARBA" id="ARBA00008848"/>
    </source>
</evidence>
<dbReference type="EMBL" id="BLBS01000023">
    <property type="protein sequence ID" value="GET87761.1"/>
    <property type="molecule type" value="Genomic_DNA"/>
</dbReference>
<keyword evidence="3" id="KW-0732">Signal</keyword>
<dbReference type="GO" id="GO:0005096">
    <property type="term" value="F:GTPase activator activity"/>
    <property type="evidence" value="ECO:0007669"/>
    <property type="project" value="InterPro"/>
</dbReference>
<evidence type="ECO:0000259" key="4">
    <source>
        <dbReference type="PROSITE" id="PS51329"/>
    </source>
</evidence>
<feature type="compositionally biased region" description="Low complexity" evidence="2">
    <location>
        <begin position="318"/>
        <end position="334"/>
    </location>
</feature>
<evidence type="ECO:0000313" key="6">
    <source>
        <dbReference type="Proteomes" id="UP000419144"/>
    </source>
</evidence>
<dbReference type="InterPro" id="IPR016098">
    <property type="entry name" value="CAP/MinC_C"/>
</dbReference>
<evidence type="ECO:0000256" key="3">
    <source>
        <dbReference type="SAM" id="SignalP"/>
    </source>
</evidence>
<dbReference type="GO" id="GO:0006892">
    <property type="term" value="P:post-Golgi vesicle-mediated transport"/>
    <property type="evidence" value="ECO:0007669"/>
    <property type="project" value="TreeGrafter"/>
</dbReference>
<dbReference type="GO" id="GO:1990075">
    <property type="term" value="C:periciliary membrane compartment"/>
    <property type="evidence" value="ECO:0007669"/>
    <property type="project" value="TreeGrafter"/>
</dbReference>
<dbReference type="Proteomes" id="UP000419144">
    <property type="component" value="Unassembled WGS sequence"/>
</dbReference>
<dbReference type="Pfam" id="PF07986">
    <property type="entry name" value="TBCC"/>
    <property type="match status" value="1"/>
</dbReference>
<dbReference type="InterPro" id="IPR017901">
    <property type="entry name" value="C-CAP_CF_C-like"/>
</dbReference>
<dbReference type="Gene3D" id="2.160.20.70">
    <property type="match status" value="1"/>
</dbReference>
<dbReference type="VEuPathDB" id="TriTrypDB:LtaPh_1805500"/>
<evidence type="ECO:0000256" key="2">
    <source>
        <dbReference type="SAM" id="MobiDB-lite"/>
    </source>
</evidence>
<gene>
    <name evidence="5" type="ORF">LtaPh_1805500</name>
</gene>
<protein>
    <recommendedName>
        <fullName evidence="4">C-CAP/cofactor C-like domain-containing protein</fullName>
    </recommendedName>
</protein>
<feature type="chain" id="PRO_5024930294" description="C-CAP/cofactor C-like domain-containing protein" evidence="3">
    <location>
        <begin position="44"/>
        <end position="410"/>
    </location>
</feature>
<feature type="region of interest" description="Disordered" evidence="2">
    <location>
        <begin position="281"/>
        <end position="410"/>
    </location>
</feature>
<accession>A0A640KEY9</accession>
<reference evidence="5" key="1">
    <citation type="submission" date="2019-11" db="EMBL/GenBank/DDBJ databases">
        <title>Leishmania tarentolae CDS.</title>
        <authorList>
            <person name="Goto Y."/>
            <person name="Yamagishi J."/>
        </authorList>
    </citation>
    <scope>NUCLEOTIDE SEQUENCE [LARGE SCALE GENOMIC DNA]</scope>
    <source>
        <strain evidence="5">Parrot Tar II</strain>
    </source>
</reference>
<dbReference type="PANTHER" id="PTHR15440">
    <property type="entry name" value="XRP2 PROTEIN"/>
    <property type="match status" value="1"/>
</dbReference>
<name>A0A640KEY9_LEITA</name>
<feature type="compositionally biased region" description="Low complexity" evidence="2">
    <location>
        <begin position="281"/>
        <end position="299"/>
    </location>
</feature>
<dbReference type="InterPro" id="IPR039093">
    <property type="entry name" value="XRP2"/>
</dbReference>
<dbReference type="AlphaFoldDB" id="A0A640KEY9"/>
<comment type="similarity">
    <text evidence="1">Belongs to the TBCC family.</text>
</comment>
<sequence>MNPVLAYRHWCVAGQLNAQSLPPRLRLLLLLLLLLDGEESTEAEESVDDDASNHDQPGGEDTTYFISKWNKRHFMRHNQVSGQQLQLEYLTDCTTAVLDELDSMTVDDCEGGELVIAACEGSVFLRGCKNMTVHVACKQLRTRDCEHLNLHIFTSTDPVVEMSHHISFYPFHLRLPGLQRLFAEARLDPKANRFVHVYDFTPEEPQLPTPHLKVHFPEHGLSMEDRYASYGAPECPPEIEALLDLRLMPAASSESGKNKSYDIRTGAQVWAQADSTPAPAVEASTAVGAATAASANTHAESSDDEDEMASDNNQAGFSAPQSSSVSRASSSKSEGASHAEKPVTAPSAMQQIGGLSTGRPPDPTPAVGAEAHTATPGDVDNEAYSSFDDDDDDDDNADDKYDVDEDDDDF</sequence>
<dbReference type="GO" id="GO:0005929">
    <property type="term" value="C:cilium"/>
    <property type="evidence" value="ECO:0007669"/>
    <property type="project" value="TreeGrafter"/>
</dbReference>
<organism evidence="5 6">
    <name type="scientific">Leishmania tarentolae</name>
    <name type="common">Sauroleishmania tarentolae</name>
    <dbReference type="NCBI Taxonomy" id="5689"/>
    <lineage>
        <taxon>Eukaryota</taxon>
        <taxon>Discoba</taxon>
        <taxon>Euglenozoa</taxon>
        <taxon>Kinetoplastea</taxon>
        <taxon>Metakinetoplastina</taxon>
        <taxon>Trypanosomatida</taxon>
        <taxon>Trypanosomatidae</taxon>
        <taxon>Leishmaniinae</taxon>
        <taxon>Leishmania</taxon>
        <taxon>lizard Leishmania</taxon>
    </lineage>
</organism>
<keyword evidence="6" id="KW-1185">Reference proteome</keyword>
<dbReference type="InterPro" id="IPR012945">
    <property type="entry name" value="Tubulin-bd_cofactor_C_dom"/>
</dbReference>
<comment type="caution">
    <text evidence="5">The sequence shown here is derived from an EMBL/GenBank/DDBJ whole genome shotgun (WGS) entry which is preliminary data.</text>
</comment>
<evidence type="ECO:0000313" key="5">
    <source>
        <dbReference type="EMBL" id="GET87761.1"/>
    </source>
</evidence>
<dbReference type="OrthoDB" id="194775at2759"/>
<dbReference type="PROSITE" id="PS51329">
    <property type="entry name" value="C_CAP_COFACTOR_C"/>
    <property type="match status" value="1"/>
</dbReference>
<proteinExistence type="inferred from homology"/>
<feature type="domain" description="C-CAP/cofactor C-like" evidence="4">
    <location>
        <begin position="53"/>
        <end position="202"/>
    </location>
</feature>
<feature type="compositionally biased region" description="Acidic residues" evidence="2">
    <location>
        <begin position="387"/>
        <end position="410"/>
    </location>
</feature>